<keyword evidence="6" id="KW-0342">GTP-binding</keyword>
<dbReference type="InterPro" id="IPR005225">
    <property type="entry name" value="Small_GTP-bd"/>
</dbReference>
<evidence type="ECO:0000259" key="9">
    <source>
        <dbReference type="PROSITE" id="PS51722"/>
    </source>
</evidence>
<dbReference type="HOGENOM" id="CLU_023030_3_0_0"/>
<dbReference type="SUPFAM" id="SSF50447">
    <property type="entry name" value="Translation proteins"/>
    <property type="match status" value="1"/>
</dbReference>
<evidence type="ECO:0000313" key="10">
    <source>
        <dbReference type="EMBL" id="EHM12876.1"/>
    </source>
</evidence>
<dbReference type="GO" id="GO:0003924">
    <property type="term" value="F:GTPase activity"/>
    <property type="evidence" value="ECO:0007669"/>
    <property type="project" value="InterPro"/>
</dbReference>
<dbReference type="InterPro" id="IPR036390">
    <property type="entry name" value="WH_DNA-bd_sf"/>
</dbReference>
<dbReference type="InterPro" id="IPR004161">
    <property type="entry name" value="EFTu-like_2"/>
</dbReference>
<dbReference type="GO" id="GO:0001514">
    <property type="term" value="P:selenocysteine incorporation"/>
    <property type="evidence" value="ECO:0007669"/>
    <property type="project" value="InterPro"/>
</dbReference>
<dbReference type="SUPFAM" id="SSF46785">
    <property type="entry name" value="Winged helix' DNA-binding domain"/>
    <property type="match status" value="2"/>
</dbReference>
<dbReference type="PRINTS" id="PR00315">
    <property type="entry name" value="ELONGATNFCT"/>
</dbReference>
<dbReference type="GO" id="GO:0003746">
    <property type="term" value="F:translation elongation factor activity"/>
    <property type="evidence" value="ECO:0007669"/>
    <property type="project" value="UniProtKB-KW"/>
</dbReference>
<dbReference type="InterPro" id="IPR057335">
    <property type="entry name" value="Beta-barrel_SelB"/>
</dbReference>
<dbReference type="InterPro" id="IPR036388">
    <property type="entry name" value="WH-like_DNA-bd_sf"/>
</dbReference>
<dbReference type="CDD" id="cd03696">
    <property type="entry name" value="SelB_II"/>
    <property type="match status" value="1"/>
</dbReference>
<dbReference type="GO" id="GO:0003723">
    <property type="term" value="F:RNA binding"/>
    <property type="evidence" value="ECO:0007669"/>
    <property type="project" value="InterPro"/>
</dbReference>
<dbReference type="Gene3D" id="2.40.30.10">
    <property type="entry name" value="Translation factors"/>
    <property type="match status" value="2"/>
</dbReference>
<accession>H0UJK8</accession>
<protein>
    <recommendedName>
        <fullName evidence="2">Selenocysteine-specific elongation factor</fullName>
    </recommendedName>
    <alternativeName>
        <fullName evidence="8">SelB translation factor</fullName>
    </alternativeName>
</protein>
<keyword evidence="3" id="KW-0963">Cytoplasm</keyword>
<dbReference type="InterPro" id="IPR031157">
    <property type="entry name" value="G_TR_CS"/>
</dbReference>
<dbReference type="PANTHER" id="PTHR43721:SF22">
    <property type="entry name" value="ELONGATION FACTOR TU, MITOCHONDRIAL"/>
    <property type="match status" value="1"/>
</dbReference>
<dbReference type="eggNOG" id="COG3276">
    <property type="taxonomic scope" value="Bacteria"/>
</dbReference>
<dbReference type="Gene3D" id="3.40.50.300">
    <property type="entry name" value="P-loop containing nucleotide triphosphate hydrolases"/>
    <property type="match status" value="1"/>
</dbReference>
<keyword evidence="11" id="KW-1185">Reference proteome</keyword>
<dbReference type="Gene3D" id="1.10.10.2770">
    <property type="match status" value="1"/>
</dbReference>
<evidence type="ECO:0000313" key="11">
    <source>
        <dbReference type="Proteomes" id="UP000003806"/>
    </source>
</evidence>
<evidence type="ECO:0000256" key="8">
    <source>
        <dbReference type="ARBA" id="ARBA00031615"/>
    </source>
</evidence>
<comment type="function">
    <text evidence="7">Translation factor necessary for the incorporation of selenocysteine into proteins. It probably replaces EF-Tu for the insertion of selenocysteine directed by the UGA codon. SelB binds GTP and GDP.</text>
</comment>
<evidence type="ECO:0000256" key="4">
    <source>
        <dbReference type="ARBA" id="ARBA00022741"/>
    </source>
</evidence>
<gene>
    <name evidence="10" type="ORF">JonanDRAFT_0468</name>
</gene>
<dbReference type="InterPro" id="IPR000795">
    <property type="entry name" value="T_Tr_GTP-bd_dom"/>
</dbReference>
<organism evidence="10 11">
    <name type="scientific">Jonquetella anthropi DSM 22815</name>
    <dbReference type="NCBI Taxonomy" id="885272"/>
    <lineage>
        <taxon>Bacteria</taxon>
        <taxon>Thermotogati</taxon>
        <taxon>Synergistota</taxon>
        <taxon>Synergistia</taxon>
        <taxon>Synergistales</taxon>
        <taxon>Dethiosulfovibrionaceae</taxon>
        <taxon>Jonquetella</taxon>
    </lineage>
</organism>
<dbReference type="InterPro" id="IPR009001">
    <property type="entry name" value="Transl_elong_EF1A/Init_IF2_C"/>
</dbReference>
<dbReference type="NCBIfam" id="TIGR00475">
    <property type="entry name" value="selB"/>
    <property type="match status" value="1"/>
</dbReference>
<evidence type="ECO:0000256" key="2">
    <source>
        <dbReference type="ARBA" id="ARBA00015953"/>
    </source>
</evidence>
<dbReference type="EMBL" id="CM001376">
    <property type="protein sequence ID" value="EHM12876.1"/>
    <property type="molecule type" value="Genomic_DNA"/>
</dbReference>
<evidence type="ECO:0000256" key="7">
    <source>
        <dbReference type="ARBA" id="ARBA00025526"/>
    </source>
</evidence>
<dbReference type="CDD" id="cd15491">
    <property type="entry name" value="selB_III"/>
    <property type="match status" value="1"/>
</dbReference>
<keyword evidence="10" id="KW-0251">Elongation factor</keyword>
<dbReference type="Pfam" id="PF03144">
    <property type="entry name" value="GTP_EFTU_D2"/>
    <property type="match status" value="1"/>
</dbReference>
<dbReference type="PROSITE" id="PS51722">
    <property type="entry name" value="G_TR_2"/>
    <property type="match status" value="1"/>
</dbReference>
<name>H0UJK8_9BACT</name>
<dbReference type="AlphaFoldDB" id="H0UJK8"/>
<keyword evidence="4" id="KW-0547">Nucleotide-binding</keyword>
<dbReference type="InterPro" id="IPR015190">
    <property type="entry name" value="Elong_fac_SelB-wing-hlx_typ-2"/>
</dbReference>
<dbReference type="SUPFAM" id="SSF52540">
    <property type="entry name" value="P-loop containing nucleoside triphosphate hydrolases"/>
    <property type="match status" value="1"/>
</dbReference>
<proteinExistence type="predicted"/>
<dbReference type="Pfam" id="PF09107">
    <property type="entry name" value="WHD_3rd_SelB"/>
    <property type="match status" value="1"/>
</dbReference>
<dbReference type="STRING" id="885272.JonanDRAFT_0468"/>
<dbReference type="InterPro" id="IPR004535">
    <property type="entry name" value="Transl_elong_SelB"/>
</dbReference>
<dbReference type="GO" id="GO:0005829">
    <property type="term" value="C:cytosol"/>
    <property type="evidence" value="ECO:0007669"/>
    <property type="project" value="TreeGrafter"/>
</dbReference>
<dbReference type="Pfam" id="PF25461">
    <property type="entry name" value="Beta-barrel_SelB"/>
    <property type="match status" value="1"/>
</dbReference>
<reference evidence="10 11" key="1">
    <citation type="submission" date="2011-11" db="EMBL/GenBank/DDBJ databases">
        <title>The Noncontiguous Finished genome of Jonquetella anthropi DSM 22815.</title>
        <authorList>
            <consortium name="US DOE Joint Genome Institute (JGI-PGF)"/>
            <person name="Lucas S."/>
            <person name="Copeland A."/>
            <person name="Lapidus A."/>
            <person name="Glavina del Rio T."/>
            <person name="Dalin E."/>
            <person name="Tice H."/>
            <person name="Bruce D."/>
            <person name="Goodwin L."/>
            <person name="Pitluck S."/>
            <person name="Peters L."/>
            <person name="Mikhailova N."/>
            <person name="Held B."/>
            <person name="Kyrpides N."/>
            <person name="Mavromatis K."/>
            <person name="Ivanova N."/>
            <person name="Markowitz V."/>
            <person name="Cheng J.-F."/>
            <person name="Hugenholtz P."/>
            <person name="Woyke T."/>
            <person name="Wu D."/>
            <person name="Gronow S."/>
            <person name="Wellnitz S."/>
            <person name="Brambilla E."/>
            <person name="Klenk H.-P."/>
            <person name="Eisen J.A."/>
        </authorList>
    </citation>
    <scope>NUCLEOTIDE SEQUENCE [LARGE SCALE GENOMIC DNA]</scope>
    <source>
        <strain evidence="10 11">DSM 22815</strain>
    </source>
</reference>
<dbReference type="PROSITE" id="PS00301">
    <property type="entry name" value="G_TR_1"/>
    <property type="match status" value="1"/>
</dbReference>
<evidence type="ECO:0000256" key="5">
    <source>
        <dbReference type="ARBA" id="ARBA00022917"/>
    </source>
</evidence>
<dbReference type="InterPro" id="IPR009000">
    <property type="entry name" value="Transl_B-barrel_sf"/>
</dbReference>
<dbReference type="Proteomes" id="UP000003806">
    <property type="component" value="Chromosome"/>
</dbReference>
<sequence>MAGREISLVIGTAGHIDHGKTTLVKALTGTDLDRLEEERRRGITIELGFTPLELPSGRVVSLVDVPGHEKLIRQMVAGASGLDAVILVVAADEGVMPQTREHLDILQLLGVSKGLVVLTKCDVVEADIYRMAREDVTELVRGTFLEGAPILPVSSVTGQGIPELKAELDRFVDSTAPRDRSGALFLPVDRVFHVAGFGTVITGTSCRGSVTRGDEVEVLPAGRPSKVRSVQVHGTSVVRAEAGQRTALCLAGIETDQVKRGDVVCSAGVFKATDCLDVGLTLLKTAPEPLAHWQRVRLHLGTSDVLARVSLLSSRELNPGEDAPVQLVLEEPAAASIGQRFVIRFYSPLRTIGGGVVINPYGRKPGNRRVRERMSGELLNLEGSLDRDDRVCRLVSARGKIELNDLMIACQEMKEDLLPQLEELQKSQRLAVVAAGSTVVFSNEEFSRNVEKICSALADYHAKYSHQPGEKPDELINGLFAEPDRRVGRAILDRLVAAGKISSEGGLIRLPSFVPLGDEAFEKSRTAVLDACRAAGYQFLTIEELGGAVSMKAKGLADLLAQLKKGGDAVVLDGTFVTSREMVDQLVEKLSAVQGGVSLADVRELTGSSRKFTVPVMEYLDGQGITRRVGDKRIVLRRSGAR</sequence>
<dbReference type="Gene3D" id="1.10.10.10">
    <property type="entry name" value="Winged helix-like DNA-binding domain superfamily/Winged helix DNA-binding domain"/>
    <property type="match status" value="1"/>
</dbReference>
<dbReference type="GO" id="GO:0005525">
    <property type="term" value="F:GTP binding"/>
    <property type="evidence" value="ECO:0007669"/>
    <property type="project" value="UniProtKB-KW"/>
</dbReference>
<evidence type="ECO:0000256" key="3">
    <source>
        <dbReference type="ARBA" id="ARBA00022490"/>
    </source>
</evidence>
<dbReference type="Pfam" id="PF00009">
    <property type="entry name" value="GTP_EFTU"/>
    <property type="match status" value="1"/>
</dbReference>
<dbReference type="InterPro" id="IPR050055">
    <property type="entry name" value="EF-Tu_GTPase"/>
</dbReference>
<dbReference type="OrthoDB" id="9804504at2"/>
<keyword evidence="5" id="KW-0648">Protein biosynthesis</keyword>
<dbReference type="CDD" id="cd04171">
    <property type="entry name" value="SelB"/>
    <property type="match status" value="1"/>
</dbReference>
<dbReference type="SUPFAM" id="SSF50465">
    <property type="entry name" value="EF-Tu/eEF-1alpha/eIF2-gamma C-terminal domain"/>
    <property type="match status" value="1"/>
</dbReference>
<comment type="subcellular location">
    <subcellularLocation>
        <location evidence="1">Cytoplasm</location>
    </subcellularLocation>
</comment>
<dbReference type="Pfam" id="PF09106">
    <property type="entry name" value="WHD_2nd_SelB"/>
    <property type="match status" value="1"/>
</dbReference>
<evidence type="ECO:0000256" key="6">
    <source>
        <dbReference type="ARBA" id="ARBA00023134"/>
    </source>
</evidence>
<dbReference type="InterPro" id="IPR015191">
    <property type="entry name" value="SelB_WHD4"/>
</dbReference>
<dbReference type="RefSeq" id="WP_008522628.1">
    <property type="nucleotide sequence ID" value="NZ_CM001376.1"/>
</dbReference>
<dbReference type="NCBIfam" id="TIGR00231">
    <property type="entry name" value="small_GTP"/>
    <property type="match status" value="1"/>
</dbReference>
<feature type="domain" description="Tr-type G" evidence="9">
    <location>
        <begin position="5"/>
        <end position="178"/>
    </location>
</feature>
<dbReference type="PANTHER" id="PTHR43721">
    <property type="entry name" value="ELONGATION FACTOR TU-RELATED"/>
    <property type="match status" value="1"/>
</dbReference>
<dbReference type="InterPro" id="IPR027417">
    <property type="entry name" value="P-loop_NTPase"/>
</dbReference>
<evidence type="ECO:0000256" key="1">
    <source>
        <dbReference type="ARBA" id="ARBA00004496"/>
    </source>
</evidence>